<protein>
    <recommendedName>
        <fullName evidence="13">FAD-binding FR-type domain-containing protein</fullName>
    </recommendedName>
</protein>
<dbReference type="EMBL" id="NCSJ02000076">
    <property type="protein sequence ID" value="RFU31402.1"/>
    <property type="molecule type" value="Genomic_DNA"/>
</dbReference>
<evidence type="ECO:0000256" key="12">
    <source>
        <dbReference type="SAM" id="Phobius"/>
    </source>
</evidence>
<dbReference type="GO" id="GO:0005886">
    <property type="term" value="C:plasma membrane"/>
    <property type="evidence" value="ECO:0007669"/>
    <property type="project" value="TreeGrafter"/>
</dbReference>
<feature type="transmembrane region" description="Helical" evidence="12">
    <location>
        <begin position="135"/>
        <end position="156"/>
    </location>
</feature>
<dbReference type="SUPFAM" id="SSF52343">
    <property type="entry name" value="Ferredoxin reductase-like, C-terminal NADP-linked domain"/>
    <property type="match status" value="1"/>
</dbReference>
<evidence type="ECO:0000256" key="3">
    <source>
        <dbReference type="ARBA" id="ARBA00022448"/>
    </source>
</evidence>
<keyword evidence="5" id="KW-0249">Electron transport</keyword>
<evidence type="ECO:0000259" key="13">
    <source>
        <dbReference type="PROSITE" id="PS51384"/>
    </source>
</evidence>
<accession>A0A3E2HE17</accession>
<keyword evidence="4 12" id="KW-0812">Transmembrane</keyword>
<evidence type="ECO:0000256" key="8">
    <source>
        <dbReference type="ARBA" id="ARBA00023065"/>
    </source>
</evidence>
<dbReference type="PANTHER" id="PTHR32361">
    <property type="entry name" value="FERRIC/CUPRIC REDUCTASE TRANSMEMBRANE COMPONENT"/>
    <property type="match status" value="1"/>
</dbReference>
<feature type="non-terminal residue" evidence="14">
    <location>
        <position position="766"/>
    </location>
</feature>
<dbReference type="PANTHER" id="PTHR32361:SF9">
    <property type="entry name" value="FERRIC REDUCTASE TRANSMEMBRANE COMPONENT 3-RELATED"/>
    <property type="match status" value="1"/>
</dbReference>
<feature type="transmembrane region" description="Helical" evidence="12">
    <location>
        <begin position="228"/>
        <end position="248"/>
    </location>
</feature>
<keyword evidence="3" id="KW-0813">Transport</keyword>
<dbReference type="OMA" id="DEVCCRD"/>
<evidence type="ECO:0000256" key="9">
    <source>
        <dbReference type="ARBA" id="ARBA00023136"/>
    </source>
</evidence>
<dbReference type="Gene3D" id="3.40.50.80">
    <property type="entry name" value="Nucleotide-binding domain of ferredoxin-NADP reductase (FNR) module"/>
    <property type="match status" value="1"/>
</dbReference>
<comment type="subcellular location">
    <subcellularLocation>
        <location evidence="1">Membrane</location>
        <topology evidence="1">Multi-pass membrane protein</topology>
    </subcellularLocation>
</comment>
<dbReference type="InterPro" id="IPR013121">
    <property type="entry name" value="Fe_red_NAD-bd_6"/>
</dbReference>
<dbReference type="GO" id="GO:0006826">
    <property type="term" value="P:iron ion transport"/>
    <property type="evidence" value="ECO:0007669"/>
    <property type="project" value="TreeGrafter"/>
</dbReference>
<keyword evidence="15" id="KW-1185">Reference proteome</keyword>
<dbReference type="InterPro" id="IPR017927">
    <property type="entry name" value="FAD-bd_FR_type"/>
</dbReference>
<dbReference type="InterPro" id="IPR051410">
    <property type="entry name" value="Ferric/Cupric_Reductase"/>
</dbReference>
<comment type="caution">
    <text evidence="14">The sequence shown here is derived from an EMBL/GenBank/DDBJ whole genome shotgun (WGS) entry which is preliminary data.</text>
</comment>
<dbReference type="InterPro" id="IPR013112">
    <property type="entry name" value="FAD-bd_8"/>
</dbReference>
<dbReference type="GO" id="GO:0015677">
    <property type="term" value="P:copper ion import"/>
    <property type="evidence" value="ECO:0007669"/>
    <property type="project" value="TreeGrafter"/>
</dbReference>
<dbReference type="InterPro" id="IPR039261">
    <property type="entry name" value="FNR_nucleotide-bd"/>
</dbReference>
<gene>
    <name evidence="14" type="ORF">B7463_g4916</name>
</gene>
<evidence type="ECO:0000256" key="2">
    <source>
        <dbReference type="ARBA" id="ARBA00006278"/>
    </source>
</evidence>
<dbReference type="PROSITE" id="PS51384">
    <property type="entry name" value="FAD_FR"/>
    <property type="match status" value="1"/>
</dbReference>
<evidence type="ECO:0000256" key="6">
    <source>
        <dbReference type="ARBA" id="ARBA00022989"/>
    </source>
</evidence>
<evidence type="ECO:0000256" key="1">
    <source>
        <dbReference type="ARBA" id="ARBA00004141"/>
    </source>
</evidence>
<keyword evidence="10" id="KW-0325">Glycoprotein</keyword>
<evidence type="ECO:0000313" key="15">
    <source>
        <dbReference type="Proteomes" id="UP000258309"/>
    </source>
</evidence>
<evidence type="ECO:0000256" key="4">
    <source>
        <dbReference type="ARBA" id="ARBA00022692"/>
    </source>
</evidence>
<feature type="compositionally biased region" description="Low complexity" evidence="11">
    <location>
        <begin position="516"/>
        <end position="533"/>
    </location>
</feature>
<dbReference type="OrthoDB" id="167398at2759"/>
<feature type="domain" description="FAD-binding FR-type" evidence="13">
    <location>
        <begin position="424"/>
        <end position="590"/>
    </location>
</feature>
<dbReference type="GO" id="GO:0006879">
    <property type="term" value="P:intracellular iron ion homeostasis"/>
    <property type="evidence" value="ECO:0007669"/>
    <property type="project" value="TreeGrafter"/>
</dbReference>
<proteinExistence type="inferred from homology"/>
<feature type="region of interest" description="Disordered" evidence="11">
    <location>
        <begin position="516"/>
        <end position="536"/>
    </location>
</feature>
<dbReference type="AlphaFoldDB" id="A0A3E2HE17"/>
<dbReference type="SFLD" id="SFLDS00052">
    <property type="entry name" value="Ferric_Reductase_Domain"/>
    <property type="match status" value="1"/>
</dbReference>
<evidence type="ECO:0000256" key="5">
    <source>
        <dbReference type="ARBA" id="ARBA00022982"/>
    </source>
</evidence>
<dbReference type="SFLD" id="SFLDG01168">
    <property type="entry name" value="Ferric_reductase_subgroup_(FRE"/>
    <property type="match status" value="1"/>
</dbReference>
<organism evidence="14 15">
    <name type="scientific">Scytalidium lignicola</name>
    <name type="common">Hyphomycete</name>
    <dbReference type="NCBI Taxonomy" id="5539"/>
    <lineage>
        <taxon>Eukaryota</taxon>
        <taxon>Fungi</taxon>
        <taxon>Dikarya</taxon>
        <taxon>Ascomycota</taxon>
        <taxon>Pezizomycotina</taxon>
        <taxon>Leotiomycetes</taxon>
        <taxon>Leotiomycetes incertae sedis</taxon>
        <taxon>Scytalidium</taxon>
    </lineage>
</organism>
<keyword evidence="6 12" id="KW-1133">Transmembrane helix</keyword>
<dbReference type="CDD" id="cd06186">
    <property type="entry name" value="NOX_Duox_like_FAD_NADP"/>
    <property type="match status" value="1"/>
</dbReference>
<feature type="non-terminal residue" evidence="14">
    <location>
        <position position="1"/>
    </location>
</feature>
<dbReference type="Pfam" id="PF08022">
    <property type="entry name" value="FAD_binding_8"/>
    <property type="match status" value="1"/>
</dbReference>
<dbReference type="InterPro" id="IPR013130">
    <property type="entry name" value="Fe3_Rdtase_TM_dom"/>
</dbReference>
<reference evidence="14 15" key="1">
    <citation type="submission" date="2018-05" db="EMBL/GenBank/DDBJ databases">
        <title>Draft genome sequence of Scytalidium lignicola DSM 105466, a ubiquitous saprotrophic fungus.</title>
        <authorList>
            <person name="Buettner E."/>
            <person name="Gebauer A.M."/>
            <person name="Hofrichter M."/>
            <person name="Liers C."/>
            <person name="Kellner H."/>
        </authorList>
    </citation>
    <scope>NUCLEOTIDE SEQUENCE [LARGE SCALE GENOMIC DNA]</scope>
    <source>
        <strain evidence="14 15">DSM 105466</strain>
    </source>
</reference>
<sequence length="766" mass="86864">MDIIECLDGIRTAVSEFQFFNETPGDYWGSLCTNDLSVHSMWAAAKVYCTSNEISGGEKLLGEYCVEYGFELTPYSTILPDLTDEYINSMEVVSFSDINETKIWNNSILLSKDFQHMAVMTTWIFNYEYILHDRYGWAVYGFWGGILLIGMLNKLFTHLYNSRRTRITIDIEGNSPSRNSLPSGSGILSPLKSAHHWVRANLVIPSSFGTRQKQLLYYFSIPTRLEGLVIFACYALNIILCSASYYVFWPNLYYTLAEQRWRYISDRCGIISYANIPWLWLFSGRNNIFLWATGWSFSTFNRFHRHVARIATVQGIIHSIGWSALETGYLSEMWKEKYWYMGGIGCITMSLLLVFSSVFLRHKSYEAFLIIHIVLSLLTIVALYYHTHLVFDSYTPYLWPPMALWAIDRIVRIVRQVYCNLHIKLWGSITGTRTTAYYSTKTNAIRLEVIPGSQILKPKPGQHYYLYQPLRWRGWENHPFTLASWTEVEDRKVKSIDPPTTNVNLLMDSLTKEITTSPTTTPLDGSSDNVSHSSSDKHIASSAGSYKLTFYIRPFDGWTRNFRDECMTSTTGAIHPRIFIEGPYGEHYPLHNYENIIFVVGGTGISGALPYIQDHLTRSCNAPPGIKTALTTRTRNITLVWAAKEPGILHDIASRELRPVLGREDVHASFYTTSPKESPSTIVNTALDTRENPGQNALEIIHGRPIVGAVIAAAIDQVQAAGSIGGRIAVLCCGPATMAADARTAVHRALRGGKREVDYFEEVFSW</sequence>
<dbReference type="Pfam" id="PF08030">
    <property type="entry name" value="NAD_binding_6"/>
    <property type="match status" value="1"/>
</dbReference>
<dbReference type="GO" id="GO:0000293">
    <property type="term" value="F:ferric-chelate reductase activity"/>
    <property type="evidence" value="ECO:0007669"/>
    <property type="project" value="UniProtKB-ARBA"/>
</dbReference>
<keyword evidence="9 12" id="KW-0472">Membrane</keyword>
<name>A0A3E2HE17_SCYLI</name>
<dbReference type="Pfam" id="PF01794">
    <property type="entry name" value="Ferric_reduct"/>
    <property type="match status" value="1"/>
</dbReference>
<dbReference type="Proteomes" id="UP000258309">
    <property type="component" value="Unassembled WGS sequence"/>
</dbReference>
<keyword evidence="8" id="KW-0406">Ion transport</keyword>
<feature type="transmembrane region" description="Helical" evidence="12">
    <location>
        <begin position="338"/>
        <end position="360"/>
    </location>
</feature>
<feature type="transmembrane region" description="Helical" evidence="12">
    <location>
        <begin position="367"/>
        <end position="385"/>
    </location>
</feature>
<evidence type="ECO:0000256" key="11">
    <source>
        <dbReference type="SAM" id="MobiDB-lite"/>
    </source>
</evidence>
<evidence type="ECO:0000256" key="10">
    <source>
        <dbReference type="ARBA" id="ARBA00023180"/>
    </source>
</evidence>
<dbReference type="STRING" id="5539.A0A3E2HE17"/>
<evidence type="ECO:0000313" key="14">
    <source>
        <dbReference type="EMBL" id="RFU31402.1"/>
    </source>
</evidence>
<comment type="similarity">
    <text evidence="2">Belongs to the ferric reductase (FRE) family.</text>
</comment>
<evidence type="ECO:0000256" key="7">
    <source>
        <dbReference type="ARBA" id="ARBA00023002"/>
    </source>
</evidence>
<keyword evidence="7" id="KW-0560">Oxidoreductase</keyword>